<dbReference type="AlphaFoldDB" id="A0A1H7V090"/>
<keyword evidence="2" id="KW-1185">Reference proteome</keyword>
<gene>
    <name evidence="1" type="ORF">SAMN05661044_04026</name>
</gene>
<dbReference type="Proteomes" id="UP000199421">
    <property type="component" value="Unassembled WGS sequence"/>
</dbReference>
<proteinExistence type="predicted"/>
<dbReference type="RefSeq" id="WP_093327994.1">
    <property type="nucleotide sequence ID" value="NZ_FOAF01000006.1"/>
</dbReference>
<sequence>MIYFAELFMTGGQHAAFNAGMLQVFAKAFPSQQIKLFAAPSHYQQLKKHIGSVEPFLWSSTYIISNKSGNIVRWLLKFINEFIQIFRILFITRVKSVELVYFAFLSPIGQCVVSLYTRYFPVKGQQIIVTLHGLDLLRDDKPRKRIDRFYAKLIKHAFYRTSKAKRYVVLEERIANYLLSKGYLQQEEIIQIPHPYQFDTQPVKKSTAPIVFAHLGVARLDKHAAAFFELAARCSDMVEEGKIVFQVIGPVLPEMKPHLNPWVNYQSTEIMLDQATYQQQCLQAHYALFFYDESSYTLTSSGAIIDAIAYQLPILGLDSPAFDAILSAASFPGKLYNNFDSLQQDIRELVQNHPQEYTQFQESFVVLQHHYSIDRVAQLVNSQVKMPS</sequence>
<organism evidence="1 2">
    <name type="scientific">Olivibacter domesticus</name>
    <name type="common">Pseudosphingobacterium domesticum</name>
    <dbReference type="NCBI Taxonomy" id="407022"/>
    <lineage>
        <taxon>Bacteria</taxon>
        <taxon>Pseudomonadati</taxon>
        <taxon>Bacteroidota</taxon>
        <taxon>Sphingobacteriia</taxon>
        <taxon>Sphingobacteriales</taxon>
        <taxon>Sphingobacteriaceae</taxon>
        <taxon>Olivibacter</taxon>
    </lineage>
</organism>
<name>A0A1H7V090_OLID1</name>
<dbReference type="OrthoDB" id="1122630at2"/>
<evidence type="ECO:0000313" key="2">
    <source>
        <dbReference type="Proteomes" id="UP000199421"/>
    </source>
</evidence>
<evidence type="ECO:0000313" key="1">
    <source>
        <dbReference type="EMBL" id="SEM02553.1"/>
    </source>
</evidence>
<dbReference type="SUPFAM" id="SSF53756">
    <property type="entry name" value="UDP-Glycosyltransferase/glycogen phosphorylase"/>
    <property type="match status" value="1"/>
</dbReference>
<dbReference type="STRING" id="407022.SAMN05661044_04026"/>
<accession>A0A1H7V090</accession>
<dbReference type="EMBL" id="FOAF01000006">
    <property type="protein sequence ID" value="SEM02553.1"/>
    <property type="molecule type" value="Genomic_DNA"/>
</dbReference>
<reference evidence="2" key="1">
    <citation type="submission" date="2016-10" db="EMBL/GenBank/DDBJ databases">
        <authorList>
            <person name="Varghese N."/>
            <person name="Submissions S."/>
        </authorList>
    </citation>
    <scope>NUCLEOTIDE SEQUENCE [LARGE SCALE GENOMIC DNA]</scope>
    <source>
        <strain evidence="2">DSM 18733</strain>
    </source>
</reference>
<protein>
    <submittedName>
        <fullName evidence="1">Uncharacterized protein</fullName>
    </submittedName>
</protein>